<reference evidence="1" key="1">
    <citation type="submission" date="2020-08" db="EMBL/GenBank/DDBJ databases">
        <title>Multicomponent nature underlies the extraordinary mechanical properties of spider dragline silk.</title>
        <authorList>
            <person name="Kono N."/>
            <person name="Nakamura H."/>
            <person name="Mori M."/>
            <person name="Yoshida Y."/>
            <person name="Ohtoshi R."/>
            <person name="Malay A.D."/>
            <person name="Moran D.A.P."/>
            <person name="Tomita M."/>
            <person name="Numata K."/>
            <person name="Arakawa K."/>
        </authorList>
    </citation>
    <scope>NUCLEOTIDE SEQUENCE</scope>
</reference>
<keyword evidence="2" id="KW-1185">Reference proteome</keyword>
<accession>A0A8X6PEW9</accession>
<gene>
    <name evidence="1" type="ORF">NPIL_308841</name>
</gene>
<evidence type="ECO:0000313" key="2">
    <source>
        <dbReference type="Proteomes" id="UP000887013"/>
    </source>
</evidence>
<sequence length="100" mass="11044">MLPLSPVARTLHSFDGEKILLDFRPATPGHVTLVYGIILPLFRRKGKFPLPLLSLTTFRVALVSEVVQLCAPHTCMAYFLAPKSGSSLEHMKTLKGITIK</sequence>
<dbReference type="Proteomes" id="UP000887013">
    <property type="component" value="Unassembled WGS sequence"/>
</dbReference>
<evidence type="ECO:0000313" key="1">
    <source>
        <dbReference type="EMBL" id="GFT67369.1"/>
    </source>
</evidence>
<dbReference type="EMBL" id="BMAW01020302">
    <property type="protein sequence ID" value="GFT67369.1"/>
    <property type="molecule type" value="Genomic_DNA"/>
</dbReference>
<dbReference type="OrthoDB" id="6436677at2759"/>
<organism evidence="1 2">
    <name type="scientific">Nephila pilipes</name>
    <name type="common">Giant wood spider</name>
    <name type="synonym">Nephila maculata</name>
    <dbReference type="NCBI Taxonomy" id="299642"/>
    <lineage>
        <taxon>Eukaryota</taxon>
        <taxon>Metazoa</taxon>
        <taxon>Ecdysozoa</taxon>
        <taxon>Arthropoda</taxon>
        <taxon>Chelicerata</taxon>
        <taxon>Arachnida</taxon>
        <taxon>Araneae</taxon>
        <taxon>Araneomorphae</taxon>
        <taxon>Entelegynae</taxon>
        <taxon>Araneoidea</taxon>
        <taxon>Nephilidae</taxon>
        <taxon>Nephila</taxon>
    </lineage>
</organism>
<comment type="caution">
    <text evidence="1">The sequence shown here is derived from an EMBL/GenBank/DDBJ whole genome shotgun (WGS) entry which is preliminary data.</text>
</comment>
<name>A0A8X6PEW9_NEPPI</name>
<proteinExistence type="predicted"/>
<dbReference type="AlphaFoldDB" id="A0A8X6PEW9"/>
<protein>
    <submittedName>
        <fullName evidence="1">Uncharacterized protein</fullName>
    </submittedName>
</protein>